<organism evidence="1 2">
    <name type="scientific">Portunus trituberculatus</name>
    <name type="common">Swimming crab</name>
    <name type="synonym">Neptunus trituberculatus</name>
    <dbReference type="NCBI Taxonomy" id="210409"/>
    <lineage>
        <taxon>Eukaryota</taxon>
        <taxon>Metazoa</taxon>
        <taxon>Ecdysozoa</taxon>
        <taxon>Arthropoda</taxon>
        <taxon>Crustacea</taxon>
        <taxon>Multicrustacea</taxon>
        <taxon>Malacostraca</taxon>
        <taxon>Eumalacostraca</taxon>
        <taxon>Eucarida</taxon>
        <taxon>Decapoda</taxon>
        <taxon>Pleocyemata</taxon>
        <taxon>Brachyura</taxon>
        <taxon>Eubrachyura</taxon>
        <taxon>Portunoidea</taxon>
        <taxon>Portunidae</taxon>
        <taxon>Portuninae</taxon>
        <taxon>Portunus</taxon>
    </lineage>
</organism>
<protein>
    <submittedName>
        <fullName evidence="1">Uncharacterized protein</fullName>
    </submittedName>
</protein>
<dbReference type="AlphaFoldDB" id="A0A5B7F7G9"/>
<comment type="caution">
    <text evidence="1">The sequence shown here is derived from an EMBL/GenBank/DDBJ whole genome shotgun (WGS) entry which is preliminary data.</text>
</comment>
<reference evidence="1 2" key="1">
    <citation type="submission" date="2019-05" db="EMBL/GenBank/DDBJ databases">
        <title>Another draft genome of Portunus trituberculatus and its Hox gene families provides insights of decapod evolution.</title>
        <authorList>
            <person name="Jeong J.-H."/>
            <person name="Song I."/>
            <person name="Kim S."/>
            <person name="Choi T."/>
            <person name="Kim D."/>
            <person name="Ryu S."/>
            <person name="Kim W."/>
        </authorList>
    </citation>
    <scope>NUCLEOTIDE SEQUENCE [LARGE SCALE GENOMIC DNA]</scope>
    <source>
        <tissue evidence="1">Muscle</tissue>
    </source>
</reference>
<dbReference type="Proteomes" id="UP000324222">
    <property type="component" value="Unassembled WGS sequence"/>
</dbReference>
<dbReference type="EMBL" id="VSRR010005872">
    <property type="protein sequence ID" value="MPC43540.1"/>
    <property type="molecule type" value="Genomic_DNA"/>
</dbReference>
<evidence type="ECO:0000313" key="2">
    <source>
        <dbReference type="Proteomes" id="UP000324222"/>
    </source>
</evidence>
<evidence type="ECO:0000313" key="1">
    <source>
        <dbReference type="EMBL" id="MPC43540.1"/>
    </source>
</evidence>
<gene>
    <name evidence="1" type="ORF">E2C01_037189</name>
</gene>
<accession>A0A5B7F7G9</accession>
<sequence>MKRVFGKLKNRLGMIPGKNIKCMRFWGWKAQVRFVGNLSIVYSLRTSCVKPRLADLG</sequence>
<name>A0A5B7F7G9_PORTR</name>
<proteinExistence type="predicted"/>
<keyword evidence="2" id="KW-1185">Reference proteome</keyword>